<sequence>MKDDRKYQKQHYKQTHTEMGVYQIKNQQNGKIFMGSSMDLRGIFNRHKFELKFNNHKNRALQNDWNKHGHEMFSFDVLEKIKPEEEIVTELTELRKYQQKLEKMKEKWFEILKPYEEKGYHKNSKL</sequence>
<comment type="caution">
    <text evidence="2">The sequence shown here is derived from an EMBL/GenBank/DDBJ whole genome shotgun (WGS) entry which is preliminary data.</text>
</comment>
<evidence type="ECO:0000259" key="1">
    <source>
        <dbReference type="SMART" id="SM00465"/>
    </source>
</evidence>
<feature type="domain" description="GIY-YIG" evidence="1">
    <location>
        <begin position="18"/>
        <end position="107"/>
    </location>
</feature>
<gene>
    <name evidence="2" type="ORF">WAK64_21925</name>
</gene>
<proteinExistence type="predicted"/>
<dbReference type="RefSeq" id="WP_336589100.1">
    <property type="nucleotide sequence ID" value="NZ_JBBAXC010000034.1"/>
</dbReference>
<evidence type="ECO:0000313" key="3">
    <source>
        <dbReference type="Proteomes" id="UP001312865"/>
    </source>
</evidence>
<keyword evidence="3" id="KW-1185">Reference proteome</keyword>
<dbReference type="SMART" id="SM00465">
    <property type="entry name" value="GIYc"/>
    <property type="match status" value="1"/>
</dbReference>
<reference evidence="2 3" key="1">
    <citation type="journal article" date="2018" name="J. Microbiol.">
        <title>Bacillus spongiae sp. nov., isolated from sponge of Jeju Island.</title>
        <authorList>
            <person name="Lee G.E."/>
            <person name="Im W.T."/>
            <person name="Park J.S."/>
        </authorList>
    </citation>
    <scope>NUCLEOTIDE SEQUENCE [LARGE SCALE GENOMIC DNA]</scope>
    <source>
        <strain evidence="2 3">135PIL107-10</strain>
    </source>
</reference>
<dbReference type="SUPFAM" id="SSF82771">
    <property type="entry name" value="GIY-YIG endonuclease"/>
    <property type="match status" value="1"/>
</dbReference>
<protein>
    <submittedName>
        <fullName evidence="2">GIY-YIG nuclease family protein</fullName>
    </submittedName>
</protein>
<organism evidence="2 3">
    <name type="scientific">Bacillus spongiae</name>
    <dbReference type="NCBI Taxonomy" id="2683610"/>
    <lineage>
        <taxon>Bacteria</taxon>
        <taxon>Bacillati</taxon>
        <taxon>Bacillota</taxon>
        <taxon>Bacilli</taxon>
        <taxon>Bacillales</taxon>
        <taxon>Bacillaceae</taxon>
        <taxon>Bacillus</taxon>
    </lineage>
</organism>
<name>A0ABU8HKP7_9BACI</name>
<dbReference type="InterPro" id="IPR000305">
    <property type="entry name" value="GIY-YIG_endonuc"/>
</dbReference>
<dbReference type="Pfam" id="PF01541">
    <property type="entry name" value="GIY-YIG"/>
    <property type="match status" value="1"/>
</dbReference>
<evidence type="ECO:0000313" key="2">
    <source>
        <dbReference type="EMBL" id="MEI5909657.1"/>
    </source>
</evidence>
<accession>A0ABU8HKP7</accession>
<dbReference type="Proteomes" id="UP001312865">
    <property type="component" value="Unassembled WGS sequence"/>
</dbReference>
<dbReference type="Gene3D" id="3.40.1440.10">
    <property type="entry name" value="GIY-YIG endonuclease"/>
    <property type="match status" value="1"/>
</dbReference>
<dbReference type="CDD" id="cd10451">
    <property type="entry name" value="GIY-YIG_LuxR_like"/>
    <property type="match status" value="1"/>
</dbReference>
<dbReference type="InterPro" id="IPR035901">
    <property type="entry name" value="GIY-YIG_endonuc_sf"/>
</dbReference>
<dbReference type="EMBL" id="JBBAXC010000034">
    <property type="protein sequence ID" value="MEI5909657.1"/>
    <property type="molecule type" value="Genomic_DNA"/>
</dbReference>